<dbReference type="GO" id="GO:0003677">
    <property type="term" value="F:DNA binding"/>
    <property type="evidence" value="ECO:0007669"/>
    <property type="project" value="UniProtKB-KW"/>
</dbReference>
<reference evidence="5" key="1">
    <citation type="submission" date="2020-09" db="EMBL/GenBank/DDBJ databases">
        <title>A novel bacterium of genus Mangrovicoccus, isolated from South China Sea.</title>
        <authorList>
            <person name="Huang H."/>
            <person name="Mo K."/>
            <person name="Hu Y."/>
        </authorList>
    </citation>
    <scope>NUCLEOTIDE SEQUENCE</scope>
    <source>
        <strain evidence="5">HB182678</strain>
    </source>
</reference>
<keyword evidence="6" id="KW-1185">Reference proteome</keyword>
<dbReference type="InterPro" id="IPR011711">
    <property type="entry name" value="GntR_C"/>
</dbReference>
<protein>
    <submittedName>
        <fullName evidence="5">GntR family transcriptional regulator</fullName>
    </submittedName>
</protein>
<dbReference type="InterPro" id="IPR036388">
    <property type="entry name" value="WH-like_DNA-bd_sf"/>
</dbReference>
<name>A0A8J6YYB2_9RHOB</name>
<dbReference type="SUPFAM" id="SSF46785">
    <property type="entry name" value="Winged helix' DNA-binding domain"/>
    <property type="match status" value="1"/>
</dbReference>
<dbReference type="SUPFAM" id="SSF48008">
    <property type="entry name" value="GntR ligand-binding domain-like"/>
    <property type="match status" value="1"/>
</dbReference>
<dbReference type="SMART" id="SM00895">
    <property type="entry name" value="FCD"/>
    <property type="match status" value="1"/>
</dbReference>
<evidence type="ECO:0000256" key="3">
    <source>
        <dbReference type="ARBA" id="ARBA00023163"/>
    </source>
</evidence>
<dbReference type="EMBL" id="JACVXA010000019">
    <property type="protein sequence ID" value="MBE3638181.1"/>
    <property type="molecule type" value="Genomic_DNA"/>
</dbReference>
<keyword evidence="2" id="KW-0238">DNA-binding</keyword>
<dbReference type="Gene3D" id="1.20.120.530">
    <property type="entry name" value="GntR ligand-binding domain-like"/>
    <property type="match status" value="1"/>
</dbReference>
<organism evidence="5 6">
    <name type="scientific">Mangrovicoccus algicola</name>
    <dbReference type="NCBI Taxonomy" id="2771008"/>
    <lineage>
        <taxon>Bacteria</taxon>
        <taxon>Pseudomonadati</taxon>
        <taxon>Pseudomonadota</taxon>
        <taxon>Alphaproteobacteria</taxon>
        <taxon>Rhodobacterales</taxon>
        <taxon>Paracoccaceae</taxon>
        <taxon>Mangrovicoccus</taxon>
    </lineage>
</organism>
<dbReference type="InterPro" id="IPR000524">
    <property type="entry name" value="Tscrpt_reg_HTH_GntR"/>
</dbReference>
<dbReference type="PRINTS" id="PR00035">
    <property type="entry name" value="HTHGNTR"/>
</dbReference>
<dbReference type="Gene3D" id="1.10.10.10">
    <property type="entry name" value="Winged helix-like DNA-binding domain superfamily/Winged helix DNA-binding domain"/>
    <property type="match status" value="1"/>
</dbReference>
<dbReference type="InterPro" id="IPR008920">
    <property type="entry name" value="TF_FadR/GntR_C"/>
</dbReference>
<sequence>MQAGGRCAMPRGIEKTLLSAIVEGRLTPGSRLSETQLAEAFAVSRTLVREALTRLESRHIVSVRPRRGWFVNRPSAEEAAAVFAARRAVEYGFLSTAGPFGAAQIDRLQDHLAEERAAIAAGDKAQLTYLMGDFHCRIIALGGNEPLAEIMRNLTARTILISLRYQPASRALASHRDHCAITGAIAAGEMAEAARLSLAHLDTVAAGIRIPDTADPLAELRNTLRLDPATGGAAP</sequence>
<gene>
    <name evidence="5" type="ORF">ICN82_08225</name>
</gene>
<accession>A0A8J6YYB2</accession>
<evidence type="ECO:0000313" key="6">
    <source>
        <dbReference type="Proteomes" id="UP000609121"/>
    </source>
</evidence>
<evidence type="ECO:0000313" key="5">
    <source>
        <dbReference type="EMBL" id="MBE3638181.1"/>
    </source>
</evidence>
<keyword evidence="3" id="KW-0804">Transcription</keyword>
<proteinExistence type="predicted"/>
<dbReference type="CDD" id="cd07377">
    <property type="entry name" value="WHTH_GntR"/>
    <property type="match status" value="1"/>
</dbReference>
<dbReference type="AlphaFoldDB" id="A0A8J6YYB2"/>
<evidence type="ECO:0000256" key="2">
    <source>
        <dbReference type="ARBA" id="ARBA00023125"/>
    </source>
</evidence>
<dbReference type="Proteomes" id="UP000609121">
    <property type="component" value="Unassembled WGS sequence"/>
</dbReference>
<comment type="caution">
    <text evidence="5">The sequence shown here is derived from an EMBL/GenBank/DDBJ whole genome shotgun (WGS) entry which is preliminary data.</text>
</comment>
<evidence type="ECO:0000256" key="1">
    <source>
        <dbReference type="ARBA" id="ARBA00023015"/>
    </source>
</evidence>
<dbReference type="PANTHER" id="PTHR43537:SF53">
    <property type="entry name" value="HTH-TYPE TRANSCRIPTIONAL REPRESSOR NANR"/>
    <property type="match status" value="1"/>
</dbReference>
<dbReference type="SMART" id="SM00345">
    <property type="entry name" value="HTH_GNTR"/>
    <property type="match status" value="1"/>
</dbReference>
<feature type="domain" description="HTH gntR-type" evidence="4">
    <location>
        <begin position="7"/>
        <end position="74"/>
    </location>
</feature>
<dbReference type="Pfam" id="PF00392">
    <property type="entry name" value="GntR"/>
    <property type="match status" value="1"/>
</dbReference>
<dbReference type="Pfam" id="PF07729">
    <property type="entry name" value="FCD"/>
    <property type="match status" value="1"/>
</dbReference>
<dbReference type="PROSITE" id="PS50949">
    <property type="entry name" value="HTH_GNTR"/>
    <property type="match status" value="1"/>
</dbReference>
<evidence type="ECO:0000259" key="4">
    <source>
        <dbReference type="PROSITE" id="PS50949"/>
    </source>
</evidence>
<dbReference type="PANTHER" id="PTHR43537">
    <property type="entry name" value="TRANSCRIPTIONAL REGULATOR, GNTR FAMILY"/>
    <property type="match status" value="1"/>
</dbReference>
<dbReference type="GO" id="GO:0003700">
    <property type="term" value="F:DNA-binding transcription factor activity"/>
    <property type="evidence" value="ECO:0007669"/>
    <property type="project" value="InterPro"/>
</dbReference>
<keyword evidence="1" id="KW-0805">Transcription regulation</keyword>
<dbReference type="InterPro" id="IPR036390">
    <property type="entry name" value="WH_DNA-bd_sf"/>
</dbReference>